<accession>A0ABX0ISZ6</accession>
<proteinExistence type="inferred from homology"/>
<dbReference type="Gene3D" id="1.10.10.10">
    <property type="entry name" value="Winged helix-like DNA-binding domain superfamily/Winged helix DNA-binding domain"/>
    <property type="match status" value="1"/>
</dbReference>
<gene>
    <name evidence="4" type="primary">dprA</name>
    <name evidence="4" type="ORF">FIA58_008080</name>
</gene>
<reference evidence="4" key="1">
    <citation type="submission" date="2019-05" db="EMBL/GenBank/DDBJ databases">
        <authorList>
            <person name="Lianzixin W."/>
        </authorList>
    </citation>
    <scope>NUCLEOTIDE SEQUENCE</scope>
    <source>
        <strain evidence="4">EC11</strain>
    </source>
</reference>
<dbReference type="Gene3D" id="3.40.50.450">
    <property type="match status" value="1"/>
</dbReference>
<dbReference type="InterPro" id="IPR003488">
    <property type="entry name" value="DprA"/>
</dbReference>
<comment type="similarity">
    <text evidence="1">Belongs to the DprA/Smf family.</text>
</comment>
<dbReference type="InterPro" id="IPR057666">
    <property type="entry name" value="DrpA_SLOG"/>
</dbReference>
<dbReference type="Proteomes" id="UP000817854">
    <property type="component" value="Unassembled WGS sequence"/>
</dbReference>
<dbReference type="SUPFAM" id="SSF102405">
    <property type="entry name" value="MCP/YpsA-like"/>
    <property type="match status" value="1"/>
</dbReference>
<organism evidence="4 5">
    <name type="scientific">Flavobacterium jejuense</name>
    <dbReference type="NCBI Taxonomy" id="1544455"/>
    <lineage>
        <taxon>Bacteria</taxon>
        <taxon>Pseudomonadati</taxon>
        <taxon>Bacteroidota</taxon>
        <taxon>Flavobacteriia</taxon>
        <taxon>Flavobacteriales</taxon>
        <taxon>Flavobacteriaceae</taxon>
        <taxon>Flavobacterium</taxon>
    </lineage>
</organism>
<dbReference type="PANTHER" id="PTHR43022">
    <property type="entry name" value="PROTEIN SMF"/>
    <property type="match status" value="1"/>
</dbReference>
<dbReference type="InterPro" id="IPR036388">
    <property type="entry name" value="WH-like_DNA-bd_sf"/>
</dbReference>
<evidence type="ECO:0000256" key="1">
    <source>
        <dbReference type="ARBA" id="ARBA00006525"/>
    </source>
</evidence>
<dbReference type="InterPro" id="IPR041614">
    <property type="entry name" value="DprA_WH"/>
</dbReference>
<reference evidence="4" key="2">
    <citation type="submission" date="2020-02" db="EMBL/GenBank/DDBJ databases">
        <title>Flavobacterium profundi sp. nov., isolated from a deep-sea seamount.</title>
        <authorList>
            <person name="Zhang D.-C."/>
        </authorList>
    </citation>
    <scope>NUCLEOTIDE SEQUENCE</scope>
    <source>
        <strain evidence="4">EC11</strain>
    </source>
</reference>
<dbReference type="NCBIfam" id="TIGR00732">
    <property type="entry name" value="dprA"/>
    <property type="match status" value="1"/>
</dbReference>
<evidence type="ECO:0000313" key="4">
    <source>
        <dbReference type="EMBL" id="NHN25633.1"/>
    </source>
</evidence>
<evidence type="ECO:0000259" key="3">
    <source>
        <dbReference type="Pfam" id="PF17782"/>
    </source>
</evidence>
<comment type="caution">
    <text evidence="4">The sequence shown here is derived from an EMBL/GenBank/DDBJ whole genome shotgun (WGS) entry which is preliminary data.</text>
</comment>
<sequence>MLQNELYYTLALMQVEGVGDILAKKLIQNCGSAEEVFKAKKTTLAKIEGIGKTFLKNIQDKTVFHKTEHELRIIEKENINLWYYQDINYPERLKHCFDAPVLLFQSGNVDLSNRKIISIVGTRQVTTYGSECTKKLIEELAPLNPIIVSGFAYGVDIVAHQASMDFGLQTIGVLAHGLNQIYPKIHKKYMVKMEENGGFLTEFWSDSKPDRENFVKRNRIVAGMSEATIVIESAEKGGSLITAQIANDYNRDVFAVPGRITDKYSQGCNNLIKTQRAHVLTSAADLIYMLNWEISKKNRKEEKGIQKQLFISLNEEEQKIYDYLQIKNNETIDSIALDCDFPIFKTSSILLNMELKGVIRPLPGKIFEIL</sequence>
<evidence type="ECO:0000259" key="2">
    <source>
        <dbReference type="Pfam" id="PF02481"/>
    </source>
</evidence>
<dbReference type="Pfam" id="PF02481">
    <property type="entry name" value="DNA_processg_A"/>
    <property type="match status" value="1"/>
</dbReference>
<name>A0ABX0ISZ6_9FLAO</name>
<dbReference type="EMBL" id="VEVQ02000004">
    <property type="protein sequence ID" value="NHN25633.1"/>
    <property type="molecule type" value="Genomic_DNA"/>
</dbReference>
<dbReference type="InterPro" id="IPR010994">
    <property type="entry name" value="RuvA_2-like"/>
</dbReference>
<evidence type="ECO:0000313" key="5">
    <source>
        <dbReference type="Proteomes" id="UP000817854"/>
    </source>
</evidence>
<dbReference type="SUPFAM" id="SSF47781">
    <property type="entry name" value="RuvA domain 2-like"/>
    <property type="match status" value="1"/>
</dbReference>
<keyword evidence="5" id="KW-1185">Reference proteome</keyword>
<dbReference type="RefSeq" id="WP_140961971.1">
    <property type="nucleotide sequence ID" value="NZ_VEVQ02000004.1"/>
</dbReference>
<dbReference type="PANTHER" id="PTHR43022:SF1">
    <property type="entry name" value="PROTEIN SMF"/>
    <property type="match status" value="1"/>
</dbReference>
<dbReference type="Pfam" id="PF17782">
    <property type="entry name" value="WHD_DprA"/>
    <property type="match status" value="1"/>
</dbReference>
<protein>
    <submittedName>
        <fullName evidence="4">DNA-protecting protein DprA</fullName>
    </submittedName>
</protein>
<feature type="domain" description="DprA winged helix" evidence="3">
    <location>
        <begin position="313"/>
        <end position="365"/>
    </location>
</feature>
<feature type="domain" description="Smf/DprA SLOG" evidence="2">
    <location>
        <begin position="81"/>
        <end position="290"/>
    </location>
</feature>